<dbReference type="SUPFAM" id="SSF53756">
    <property type="entry name" value="UDP-Glycosyltransferase/glycogen phosphorylase"/>
    <property type="match status" value="1"/>
</dbReference>
<dbReference type="RefSeq" id="WP_199020634.1">
    <property type="nucleotide sequence ID" value="NZ_JAELUP010000103.1"/>
</dbReference>
<evidence type="ECO:0000313" key="3">
    <source>
        <dbReference type="Proteomes" id="UP000640274"/>
    </source>
</evidence>
<dbReference type="EMBL" id="JAELUP010000103">
    <property type="protein sequence ID" value="MBJ6363049.1"/>
    <property type="molecule type" value="Genomic_DNA"/>
</dbReference>
<organism evidence="2 3">
    <name type="scientific">Paenibacillus roseus</name>
    <dbReference type="NCBI Taxonomy" id="2798579"/>
    <lineage>
        <taxon>Bacteria</taxon>
        <taxon>Bacillati</taxon>
        <taxon>Bacillota</taxon>
        <taxon>Bacilli</taxon>
        <taxon>Bacillales</taxon>
        <taxon>Paenibacillaceae</taxon>
        <taxon>Paenibacillus</taxon>
    </lineage>
</organism>
<name>A0A934J789_9BACL</name>
<sequence length="331" mass="38006">MRLEELKITYICRYVPGVNEILKSIHNGLEELGCTVQELNLTGKIPLLHNPYRHQGGNGPVYVRLNKLFSLIRDFQPDLILFGGGGLTFSAEDMAEIKQYCGIIGLTLSDPDVFPTVVNYASDYDFHTTNSMQALDMYREHQHDNIIFMPFAVDRRYFVPRDPVPQFQCDVAVIGHARPDRIALASRLTAEFDTLLYGKNWPDHTMGPVNGENWFRAAHSTTCLVNFPTTGAGYTNVKVGVFEATAAGKLLFTHYFDEMSRYFVYDKEIVGYRDEDDLIEKLRYYISHPAEADKVARAGQQRTRLEHTWEHRFADLFGKLDFDRFKGRKWA</sequence>
<reference evidence="2" key="1">
    <citation type="submission" date="2020-12" db="EMBL/GenBank/DDBJ databases">
        <authorList>
            <person name="Huq M.A."/>
        </authorList>
    </citation>
    <scope>NUCLEOTIDE SEQUENCE</scope>
    <source>
        <strain evidence="2">MAHUQ-46</strain>
    </source>
</reference>
<evidence type="ECO:0000259" key="1">
    <source>
        <dbReference type="Pfam" id="PF13524"/>
    </source>
</evidence>
<protein>
    <submittedName>
        <fullName evidence="2">Glycosyltransferase</fullName>
    </submittedName>
</protein>
<comment type="caution">
    <text evidence="2">The sequence shown here is derived from an EMBL/GenBank/DDBJ whole genome shotgun (WGS) entry which is preliminary data.</text>
</comment>
<dbReference type="InterPro" id="IPR055259">
    <property type="entry name" value="YkvP/CgeB_Glyco_trans-like"/>
</dbReference>
<dbReference type="Proteomes" id="UP000640274">
    <property type="component" value="Unassembled WGS sequence"/>
</dbReference>
<keyword evidence="3" id="KW-1185">Reference proteome</keyword>
<gene>
    <name evidence="2" type="ORF">JFN88_17750</name>
</gene>
<accession>A0A934J789</accession>
<feature type="domain" description="Spore protein YkvP/CgeB glycosyl transferase-like" evidence="1">
    <location>
        <begin position="190"/>
        <end position="316"/>
    </location>
</feature>
<dbReference type="Pfam" id="PF13524">
    <property type="entry name" value="Glyco_trans_1_2"/>
    <property type="match status" value="1"/>
</dbReference>
<dbReference type="AlphaFoldDB" id="A0A934J789"/>
<proteinExistence type="predicted"/>
<evidence type="ECO:0000313" key="2">
    <source>
        <dbReference type="EMBL" id="MBJ6363049.1"/>
    </source>
</evidence>